<gene>
    <name evidence="2" type="primary">ORF156886</name>
</gene>
<dbReference type="AlphaFoldDB" id="A0A0B7B429"/>
<accession>A0A0B7B429</accession>
<name>A0A0B7B429_9EUPU</name>
<protein>
    <recommendedName>
        <fullName evidence="1">F-box domain-containing protein</fullName>
    </recommendedName>
</protein>
<dbReference type="InterPro" id="IPR036047">
    <property type="entry name" value="F-box-like_dom_sf"/>
</dbReference>
<feature type="non-terminal residue" evidence="2">
    <location>
        <position position="173"/>
    </location>
</feature>
<sequence>KVEPVSCFGLEICSSDQDEIKSSMDIDLNMQIEYSPSLMIQDRHEIDSLNSTSGLSSAADGYMPQICSLGSSNLPVNTLEACKESHFTLDQGIERKLSREAQTEIDDDGLSLDQLDDDVLFHIASFLEARVLRFALIHVCQRFRVMFASETYWKMRTTLRWPKQFPAEIGRAS</sequence>
<proteinExistence type="predicted"/>
<dbReference type="Gene3D" id="1.20.1280.50">
    <property type="match status" value="1"/>
</dbReference>
<evidence type="ECO:0000313" key="2">
    <source>
        <dbReference type="EMBL" id="CEK87016.1"/>
    </source>
</evidence>
<feature type="non-terminal residue" evidence="2">
    <location>
        <position position="1"/>
    </location>
</feature>
<dbReference type="SUPFAM" id="SSF81383">
    <property type="entry name" value="F-box domain"/>
    <property type="match status" value="1"/>
</dbReference>
<feature type="domain" description="F-box" evidence="1">
    <location>
        <begin position="109"/>
        <end position="156"/>
    </location>
</feature>
<organism evidence="2">
    <name type="scientific">Arion vulgaris</name>
    <dbReference type="NCBI Taxonomy" id="1028688"/>
    <lineage>
        <taxon>Eukaryota</taxon>
        <taxon>Metazoa</taxon>
        <taxon>Spiralia</taxon>
        <taxon>Lophotrochozoa</taxon>
        <taxon>Mollusca</taxon>
        <taxon>Gastropoda</taxon>
        <taxon>Heterobranchia</taxon>
        <taxon>Euthyneura</taxon>
        <taxon>Panpulmonata</taxon>
        <taxon>Eupulmonata</taxon>
        <taxon>Stylommatophora</taxon>
        <taxon>Helicina</taxon>
        <taxon>Arionoidea</taxon>
        <taxon>Arionidae</taxon>
        <taxon>Arion</taxon>
    </lineage>
</organism>
<dbReference type="InterPro" id="IPR001810">
    <property type="entry name" value="F-box_dom"/>
</dbReference>
<dbReference type="EMBL" id="HACG01040151">
    <property type="protein sequence ID" value="CEK87016.1"/>
    <property type="molecule type" value="Transcribed_RNA"/>
</dbReference>
<reference evidence="2" key="1">
    <citation type="submission" date="2014-12" db="EMBL/GenBank/DDBJ databases">
        <title>Insight into the proteome of Arion vulgaris.</title>
        <authorList>
            <person name="Aradska J."/>
            <person name="Bulat T."/>
            <person name="Smidak R."/>
            <person name="Sarate P."/>
            <person name="Gangsoo J."/>
            <person name="Sialana F."/>
            <person name="Bilban M."/>
            <person name="Lubec G."/>
        </authorList>
    </citation>
    <scope>NUCLEOTIDE SEQUENCE</scope>
    <source>
        <tissue evidence="2">Skin</tissue>
    </source>
</reference>
<evidence type="ECO:0000259" key="1">
    <source>
        <dbReference type="PROSITE" id="PS50181"/>
    </source>
</evidence>
<dbReference type="PROSITE" id="PS50181">
    <property type="entry name" value="FBOX"/>
    <property type="match status" value="1"/>
</dbReference>